<keyword evidence="1" id="KW-0175">Coiled coil</keyword>
<evidence type="ECO:0000256" key="1">
    <source>
        <dbReference type="SAM" id="Coils"/>
    </source>
</evidence>
<dbReference type="CTD" id="8232417"/>
<dbReference type="EMBL" id="AAZO01000443">
    <property type="status" value="NOT_ANNOTATED_CDS"/>
    <property type="molecule type" value="Genomic_DNA"/>
</dbReference>
<keyword evidence="4" id="KW-1185">Reference proteome</keyword>
<evidence type="ECO:0000313" key="4">
    <source>
        <dbReference type="Proteomes" id="UP000009046"/>
    </source>
</evidence>
<name>E0VAG0_PEDHC</name>
<proteinExistence type="predicted"/>
<reference evidence="2" key="1">
    <citation type="submission" date="2007-04" db="EMBL/GenBank/DDBJ databases">
        <title>Annotation of Pediculus humanus corporis strain USDA.</title>
        <authorList>
            <person name="Kirkness E."/>
            <person name="Hannick L."/>
            <person name="Hass B."/>
            <person name="Bruggner R."/>
            <person name="Lawson D."/>
            <person name="Bidwell S."/>
            <person name="Joardar V."/>
            <person name="Caler E."/>
            <person name="Walenz B."/>
            <person name="Inman J."/>
            <person name="Schobel S."/>
            <person name="Galinsky K."/>
            <person name="Amedeo P."/>
            <person name="Strausberg R."/>
        </authorList>
    </citation>
    <scope>NUCLEOTIDE SEQUENCE</scope>
    <source>
        <strain evidence="2">USDA</strain>
    </source>
</reference>
<dbReference type="KEGG" id="phu:Phum_PHUM037400"/>
<dbReference type="AlphaFoldDB" id="E0VAG0"/>
<accession>E0VAG0</accession>
<evidence type="ECO:0008006" key="5">
    <source>
        <dbReference type="Google" id="ProtNLM"/>
    </source>
</evidence>
<dbReference type="RefSeq" id="XP_002423104.1">
    <property type="nucleotide sequence ID" value="XM_002423059.1"/>
</dbReference>
<dbReference type="InParanoid" id="E0VAG0"/>
<protein>
    <recommendedName>
        <fullName evidence="5">Kinetochore protein SPC25</fullName>
    </recommendedName>
</protein>
<dbReference type="GeneID" id="8232417"/>
<dbReference type="EMBL" id="DS235006">
    <property type="protein sequence ID" value="EEB10366.1"/>
    <property type="molecule type" value="Genomic_DNA"/>
</dbReference>
<dbReference type="HOGENOM" id="CLU_1557135_0_0_1"/>
<reference evidence="3" key="3">
    <citation type="submission" date="2020-05" db="UniProtKB">
        <authorList>
            <consortium name="EnsemblMetazoa"/>
        </authorList>
    </citation>
    <scope>IDENTIFICATION</scope>
    <source>
        <strain evidence="3">USDA</strain>
    </source>
</reference>
<reference evidence="2" key="2">
    <citation type="submission" date="2007-04" db="EMBL/GenBank/DDBJ databases">
        <title>The genome of the human body louse.</title>
        <authorList>
            <consortium name="The Human Body Louse Genome Consortium"/>
            <person name="Kirkness E."/>
            <person name="Walenz B."/>
            <person name="Hass B."/>
            <person name="Bruggner R."/>
            <person name="Strausberg R."/>
        </authorList>
    </citation>
    <scope>NUCLEOTIDE SEQUENCE</scope>
    <source>
        <strain evidence="2">USDA</strain>
    </source>
</reference>
<organism>
    <name type="scientific">Pediculus humanus subsp. corporis</name>
    <name type="common">Body louse</name>
    <dbReference type="NCBI Taxonomy" id="121224"/>
    <lineage>
        <taxon>Eukaryota</taxon>
        <taxon>Metazoa</taxon>
        <taxon>Ecdysozoa</taxon>
        <taxon>Arthropoda</taxon>
        <taxon>Hexapoda</taxon>
        <taxon>Insecta</taxon>
        <taxon>Pterygota</taxon>
        <taxon>Neoptera</taxon>
        <taxon>Paraneoptera</taxon>
        <taxon>Psocodea</taxon>
        <taxon>Troctomorpha</taxon>
        <taxon>Phthiraptera</taxon>
        <taxon>Anoplura</taxon>
        <taxon>Pediculidae</taxon>
        <taxon>Pediculus</taxon>
    </lineage>
</organism>
<dbReference type="Proteomes" id="UP000009046">
    <property type="component" value="Unassembled WGS sequence"/>
</dbReference>
<sequence>MKKIYEEEKECNEKLEILTVKIKKCNNELNVLNNKYTQLQAKTQLELKKNEELKERLVQLQSDKKKQGESFEKTCSLYSNAISKYTNYLGIKADFDEIDNKIINIYFVNDSEGFHDYPNMIIESLNKNNKEFKVKKLDNHMEDDDLIYNKSFKRFQIAQLVSKLQNSLNSNC</sequence>
<gene>
    <name evidence="3" type="primary">8232417</name>
    <name evidence="2" type="ORF">Phum_PHUM037400</name>
</gene>
<dbReference type="EnsemblMetazoa" id="PHUM037400-RA">
    <property type="protein sequence ID" value="PHUM037400-PA"/>
    <property type="gene ID" value="PHUM037400"/>
</dbReference>
<feature type="coiled-coil region" evidence="1">
    <location>
        <begin position="8"/>
        <end position="70"/>
    </location>
</feature>
<dbReference type="VEuPathDB" id="VectorBase:PHUM037400"/>
<evidence type="ECO:0000313" key="3">
    <source>
        <dbReference type="EnsemblMetazoa" id="PHUM037400-PA"/>
    </source>
</evidence>
<evidence type="ECO:0000313" key="2">
    <source>
        <dbReference type="EMBL" id="EEB10366.1"/>
    </source>
</evidence>